<evidence type="ECO:0000313" key="2">
    <source>
        <dbReference type="Proteomes" id="UP000251995"/>
    </source>
</evidence>
<dbReference type="AlphaFoldDB" id="A0A344UY94"/>
<gene>
    <name evidence="1" type="ORF">JS278_03108</name>
</gene>
<evidence type="ECO:0000313" key="1">
    <source>
        <dbReference type="EMBL" id="AXE40242.1"/>
    </source>
</evidence>
<dbReference type="Gene3D" id="1.25.40.10">
    <property type="entry name" value="Tetratricopeptide repeat domain"/>
    <property type="match status" value="1"/>
</dbReference>
<dbReference type="KEGG" id="acij:JS278_03108"/>
<dbReference type="EMBL" id="CP025198">
    <property type="protein sequence ID" value="AXE40242.1"/>
    <property type="molecule type" value="Genomic_DNA"/>
</dbReference>
<keyword evidence="2" id="KW-1185">Reference proteome</keyword>
<protein>
    <submittedName>
        <fullName evidence="1">Uncharacterized protein</fullName>
    </submittedName>
</protein>
<name>A0A344UY94_9ACTN</name>
<proteinExistence type="predicted"/>
<dbReference type="RefSeq" id="WP_114045979.1">
    <property type="nucleotide sequence ID" value="NZ_CP025198.1"/>
</dbReference>
<dbReference type="OrthoDB" id="3206999at2"/>
<sequence>MDYLHQAYRLLEHYGQTRDAKLLIQSADLYRQALAAADSAADRIGVTKRLAALLADHPSQFPDTDETAGLINRVLAVTPSSDPDRFEWSRLLVKAHGAGYLASAEPADLDLTCDAIFQALATCTTPRHGEVLSLLHLIPRLLDNLERHRDWDRLVGLYEQILTLIGPDHPERRVVVQPLASALRNRYRHGHSLADLERCLTLYQEDLETAGSDGEDRAERLSDLADVLMDCFAAFGSRDDIDRAVDLYLQSAGASESWTRRGHFSDAADAVHERYETYLDPDDLEMAIVLLQPRSTDLLVNAPDLIVNAPDHRDHRATIQASEYLAQECDRTGDLAHLRRAIGMLLQAAAQDNLFDNWADYCMILVHASRLLRHRYEVTGDSSFMEQATSMLHEGISECPDHGAPWPQSCLLVGIADLYRHWPDHAAEAAQYVEDAVQVLVTEASDAEDAVNRSALFTRAGELLRDQYDQQADPALLDRAVDCYQQAADAAEQLPVWPRRLSRLASTVTERHELSGKPEDLARARDLRRQAVCSVDMQRPSRLREQTRLATAVTRLIRARKSVPCTFELED</sequence>
<accession>A0A344UY94</accession>
<organism evidence="1 2">
    <name type="scientific">Acidipropionibacterium virtanenii</name>
    <dbReference type="NCBI Taxonomy" id="2057246"/>
    <lineage>
        <taxon>Bacteria</taxon>
        <taxon>Bacillati</taxon>
        <taxon>Actinomycetota</taxon>
        <taxon>Actinomycetes</taxon>
        <taxon>Propionibacteriales</taxon>
        <taxon>Propionibacteriaceae</taxon>
        <taxon>Acidipropionibacterium</taxon>
    </lineage>
</organism>
<dbReference type="Proteomes" id="UP000251995">
    <property type="component" value="Chromosome"/>
</dbReference>
<dbReference type="InterPro" id="IPR011990">
    <property type="entry name" value="TPR-like_helical_dom_sf"/>
</dbReference>
<reference evidence="1 2" key="1">
    <citation type="submission" date="2017-12" db="EMBL/GenBank/DDBJ databases">
        <title>The whole genome sequence of the Acidipropionibacterium virtanenii sp. nov. type strain JS278.</title>
        <authorList>
            <person name="Laine P."/>
            <person name="Deptula P."/>
            <person name="Varmanen P."/>
            <person name="Auvinen P."/>
        </authorList>
    </citation>
    <scope>NUCLEOTIDE SEQUENCE [LARGE SCALE GENOMIC DNA]</scope>
    <source>
        <strain evidence="1 2">JS278</strain>
    </source>
</reference>